<feature type="region of interest" description="Disordered" evidence="2">
    <location>
        <begin position="736"/>
        <end position="770"/>
    </location>
</feature>
<feature type="compositionally biased region" description="Polar residues" evidence="2">
    <location>
        <begin position="747"/>
        <end position="770"/>
    </location>
</feature>
<keyword evidence="4" id="KW-1185">Reference proteome</keyword>
<feature type="coiled-coil region" evidence="1">
    <location>
        <begin position="410"/>
        <end position="459"/>
    </location>
</feature>
<evidence type="ECO:0000256" key="2">
    <source>
        <dbReference type="SAM" id="MobiDB-lite"/>
    </source>
</evidence>
<feature type="compositionally biased region" description="Polar residues" evidence="2">
    <location>
        <begin position="506"/>
        <end position="518"/>
    </location>
</feature>
<feature type="compositionally biased region" description="Low complexity" evidence="2">
    <location>
        <begin position="647"/>
        <end position="660"/>
    </location>
</feature>
<gene>
    <name evidence="3" type="ORF">BCR36DRAFT_2665</name>
</gene>
<keyword evidence="1" id="KW-0175">Coiled coil</keyword>
<feature type="coiled-coil region" evidence="1">
    <location>
        <begin position="21"/>
        <end position="67"/>
    </location>
</feature>
<protein>
    <submittedName>
        <fullName evidence="3">Uncharacterized protein</fullName>
    </submittedName>
</protein>
<feature type="region of interest" description="Disordered" evidence="2">
    <location>
        <begin position="647"/>
        <end position="668"/>
    </location>
</feature>
<proteinExistence type="predicted"/>
<organism evidence="3 4">
    <name type="scientific">Piromyces finnis</name>
    <dbReference type="NCBI Taxonomy" id="1754191"/>
    <lineage>
        <taxon>Eukaryota</taxon>
        <taxon>Fungi</taxon>
        <taxon>Fungi incertae sedis</taxon>
        <taxon>Chytridiomycota</taxon>
        <taxon>Chytridiomycota incertae sedis</taxon>
        <taxon>Neocallimastigomycetes</taxon>
        <taxon>Neocallimastigales</taxon>
        <taxon>Neocallimastigaceae</taxon>
        <taxon>Piromyces</taxon>
    </lineage>
</organism>
<feature type="coiled-coil region" evidence="1">
    <location>
        <begin position="334"/>
        <end position="361"/>
    </location>
</feature>
<dbReference type="OrthoDB" id="10514730at2759"/>
<feature type="compositionally biased region" description="Low complexity" evidence="2">
    <location>
        <begin position="527"/>
        <end position="553"/>
    </location>
</feature>
<reference evidence="3 4" key="2">
    <citation type="submission" date="2016-08" db="EMBL/GenBank/DDBJ databases">
        <title>Pervasive Adenine N6-methylation of Active Genes in Fungi.</title>
        <authorList>
            <consortium name="DOE Joint Genome Institute"/>
            <person name="Mondo S.J."/>
            <person name="Dannebaum R.O."/>
            <person name="Kuo R.C."/>
            <person name="Labutti K."/>
            <person name="Haridas S."/>
            <person name="Kuo A."/>
            <person name="Salamov A."/>
            <person name="Ahrendt S.R."/>
            <person name="Lipzen A."/>
            <person name="Sullivan W."/>
            <person name="Andreopoulos W.B."/>
            <person name="Clum A."/>
            <person name="Lindquist E."/>
            <person name="Daum C."/>
            <person name="Ramamoorthy G.K."/>
            <person name="Gryganskyi A."/>
            <person name="Culley D."/>
            <person name="Magnuson J.K."/>
            <person name="James T.Y."/>
            <person name="O'Malley M.A."/>
            <person name="Stajich J.E."/>
            <person name="Spatafora J.W."/>
            <person name="Visel A."/>
            <person name="Grigoriev I.V."/>
        </authorList>
    </citation>
    <scope>NUCLEOTIDE SEQUENCE [LARGE SCALE GENOMIC DNA]</scope>
    <source>
        <strain evidence="4">finn</strain>
    </source>
</reference>
<dbReference type="Proteomes" id="UP000193719">
    <property type="component" value="Unassembled WGS sequence"/>
</dbReference>
<accession>A0A1Y1VNL4</accession>
<name>A0A1Y1VNL4_9FUNG</name>
<evidence type="ECO:0000256" key="1">
    <source>
        <dbReference type="SAM" id="Coils"/>
    </source>
</evidence>
<dbReference type="AlphaFoldDB" id="A0A1Y1VNL4"/>
<feature type="compositionally biased region" description="Low complexity" evidence="2">
    <location>
        <begin position="563"/>
        <end position="587"/>
    </location>
</feature>
<evidence type="ECO:0000313" key="4">
    <source>
        <dbReference type="Proteomes" id="UP000193719"/>
    </source>
</evidence>
<feature type="region of interest" description="Disordered" evidence="2">
    <location>
        <begin position="487"/>
        <end position="609"/>
    </location>
</feature>
<feature type="coiled-coil region" evidence="1">
    <location>
        <begin position="140"/>
        <end position="284"/>
    </location>
</feature>
<dbReference type="EMBL" id="MCFH01000001">
    <property type="protein sequence ID" value="ORX60870.1"/>
    <property type="molecule type" value="Genomic_DNA"/>
</dbReference>
<evidence type="ECO:0000313" key="3">
    <source>
        <dbReference type="EMBL" id="ORX60870.1"/>
    </source>
</evidence>
<feature type="compositionally biased region" description="Basic and acidic residues" evidence="2">
    <location>
        <begin position="736"/>
        <end position="746"/>
    </location>
</feature>
<sequence>MRIILKIKFVEERETYTKKIVEHYESQNEHLQLLKEIINQKYGKDSAQSLIREYLNEKKQLMKIESEKILYSNLKNDELFDKKQYIEKRETETQTETKEYSDKSIETINIHRKTESIQTLLNGKEIEENLNSLSTMTSKVKSLELAHASSMNELSDLKEDYNKKQSELKTQMENKMALIQNEYKELKNSKSNLENELDFLSNNYDKLRKECESITSSNEKLCEWKNLNEKTLSENKKSMELLSEELKQKIEEIKNIQNEYEEYKKSQEAELETKIKEINDLNNKILNLDQGIRMQKIKETSLTEEIDIWKENEKKLKETYGDLHYSLLIAQEEIIKLQYKLEESDKKCKNYETKIKDLQSQLYTIVENPETEVNSSILMTDSIIEEKIAANNIKISILEEINDSYRKIQLEKVNTKSINLKEKIEKTRKSQELFENERLKKLLQKSKAYEEQMNNYLNNYTPPHPPERKRDIRSASSIITIESIDDESNYNGMSRNDEIRNHRSSSKTSIKNYPNKINSLDYENHKNNTSNNNGNNNNNNNNNNNTNSSYTENYFIKPSNSGNSNLSKNIVNNSNSNNHDNINISNKNKNHFPTLSKENDPKNTNNKIFWNAPKKNTKFNNIYPTTYTSSIKMAEIIYKNFPRPNNKFNTSNDNNKLKNNVSGSNKTPMIQKTTSLTSNNKTHSQNSTNVKTLNDIQTKYPPTKLSKYMIPSNIIKDSINKSSHVSIFNFNIEPLESNKKPNDTKITKSSTTKHLSFSDTTNSIYSKRKK</sequence>
<reference evidence="3 4" key="1">
    <citation type="submission" date="2016-08" db="EMBL/GenBank/DDBJ databases">
        <title>Genomes of anaerobic fungi encode conserved fungal cellulosomes for biomass hydrolysis.</title>
        <authorList>
            <consortium name="DOE Joint Genome Institute"/>
            <person name="Haitjema C.H."/>
            <person name="Gilmore S.P."/>
            <person name="Henske J.K."/>
            <person name="Solomon K.V."/>
            <person name="De Groot R."/>
            <person name="Kuo A."/>
            <person name="Mondo S.J."/>
            <person name="Salamov A.A."/>
            <person name="Labutti K."/>
            <person name="Zhao Z."/>
            <person name="Chiniquy J."/>
            <person name="Barry K."/>
            <person name="Brewer H.M."/>
            <person name="Purvine S.O."/>
            <person name="Wright A.T."/>
            <person name="Boxma B."/>
            <person name="Van Alen T."/>
            <person name="Hackstein J.H."/>
            <person name="Baker S.E."/>
            <person name="Grigoriev I.V."/>
            <person name="O'Malley M.A."/>
        </authorList>
    </citation>
    <scope>NUCLEOTIDE SEQUENCE [LARGE SCALE GENOMIC DNA]</scope>
    <source>
        <strain evidence="4">finn</strain>
    </source>
</reference>
<comment type="caution">
    <text evidence="3">The sequence shown here is derived from an EMBL/GenBank/DDBJ whole genome shotgun (WGS) entry which is preliminary data.</text>
</comment>